<feature type="compositionally biased region" description="Low complexity" evidence="1">
    <location>
        <begin position="421"/>
        <end position="442"/>
    </location>
</feature>
<feature type="compositionally biased region" description="Basic and acidic residues" evidence="1">
    <location>
        <begin position="379"/>
        <end position="399"/>
    </location>
</feature>
<evidence type="ECO:0000313" key="3">
    <source>
        <dbReference type="Proteomes" id="UP000244855"/>
    </source>
</evidence>
<keyword evidence="3" id="KW-1185">Reference proteome</keyword>
<feature type="region of interest" description="Disordered" evidence="1">
    <location>
        <begin position="298"/>
        <end position="463"/>
    </location>
</feature>
<organism evidence="2 3">
    <name type="scientific">Periconia macrospinosa</name>
    <dbReference type="NCBI Taxonomy" id="97972"/>
    <lineage>
        <taxon>Eukaryota</taxon>
        <taxon>Fungi</taxon>
        <taxon>Dikarya</taxon>
        <taxon>Ascomycota</taxon>
        <taxon>Pezizomycotina</taxon>
        <taxon>Dothideomycetes</taxon>
        <taxon>Pleosporomycetidae</taxon>
        <taxon>Pleosporales</taxon>
        <taxon>Massarineae</taxon>
        <taxon>Periconiaceae</taxon>
        <taxon>Periconia</taxon>
    </lineage>
</organism>
<feature type="compositionally biased region" description="Basic and acidic residues" evidence="1">
    <location>
        <begin position="333"/>
        <end position="342"/>
    </location>
</feature>
<feature type="region of interest" description="Disordered" evidence="1">
    <location>
        <begin position="522"/>
        <end position="574"/>
    </location>
</feature>
<evidence type="ECO:0008006" key="4">
    <source>
        <dbReference type="Google" id="ProtNLM"/>
    </source>
</evidence>
<name>A0A2V1E606_9PLEO</name>
<protein>
    <recommendedName>
        <fullName evidence="4">Myb-like domain-containing protein</fullName>
    </recommendedName>
</protein>
<evidence type="ECO:0000256" key="1">
    <source>
        <dbReference type="SAM" id="MobiDB-lite"/>
    </source>
</evidence>
<accession>A0A2V1E606</accession>
<feature type="compositionally biased region" description="Low complexity" evidence="1">
    <location>
        <begin position="58"/>
        <end position="75"/>
    </location>
</feature>
<evidence type="ECO:0000313" key="2">
    <source>
        <dbReference type="EMBL" id="PVI05114.1"/>
    </source>
</evidence>
<dbReference type="AlphaFoldDB" id="A0A2V1E606"/>
<reference evidence="2 3" key="1">
    <citation type="journal article" date="2018" name="Sci. Rep.">
        <title>Comparative genomics provides insights into the lifestyle and reveals functional heterogeneity of dark septate endophytic fungi.</title>
        <authorList>
            <person name="Knapp D.G."/>
            <person name="Nemeth J.B."/>
            <person name="Barry K."/>
            <person name="Hainaut M."/>
            <person name="Henrissat B."/>
            <person name="Johnson J."/>
            <person name="Kuo A."/>
            <person name="Lim J.H.P."/>
            <person name="Lipzen A."/>
            <person name="Nolan M."/>
            <person name="Ohm R.A."/>
            <person name="Tamas L."/>
            <person name="Grigoriev I.V."/>
            <person name="Spatafora J.W."/>
            <person name="Nagy L.G."/>
            <person name="Kovacs G.M."/>
        </authorList>
    </citation>
    <scope>NUCLEOTIDE SEQUENCE [LARGE SCALE GENOMIC DNA]</scope>
    <source>
        <strain evidence="2 3">DSE2036</strain>
    </source>
</reference>
<feature type="compositionally biased region" description="Low complexity" evidence="1">
    <location>
        <begin position="533"/>
        <end position="548"/>
    </location>
</feature>
<gene>
    <name evidence="2" type="ORF">DM02DRAFT_688079</name>
</gene>
<proteinExistence type="predicted"/>
<sequence>MAYTKTRSHSFPSSRDKEQSPDSPTQTRRAKSVPISPRKRTNSIPYGRGGTTSASNEAKSPVPVSKKGPKAPAVATLFEPRATRGDEDLPEPNEAWGRIPIPGPEGPIAHPDQPSARGSMGQTIPALWEDRKHRFQIGSRFVKSFQPAKSKKDDEDDINWQGPLLDQEENLELQLIDMRPRKWKTDTHPRRQPTYYQWERGAPADWSNKQAIKALNDRQKQAIDRITLDRSWTAEELDVLSAIFRIYPNASILEATERFNWHFAGEGGAARDAGIEPRTIESVRAEYLFNQDLYDNGKTPKVVKGRGRQVKKEAEHGDEDSSTEKPAKKKKEASKVKAEEGKPGPSAKAKGKRKAAEVVEDGDDPTEKPAKKKRVSQKKTAETKPALSEKAKGKRKAVEIDEDEEQDEPQSSRKKRNIGVKSGKQSTKSTTKSSASAAPSHTQKGTSRNRPLWEHPTFTNPELFQTGNLVDNLAALGETLGPKRHKWANILDEADDEEIARLQRERDEIDARIARRRSEISQSGILQGRRTRSQSAKARSRSRSQSAKARSRSRSRSVRSYVEPAATHRDVDEHYSDIDDEELLALTY</sequence>
<dbReference type="OrthoDB" id="3786150at2759"/>
<feature type="region of interest" description="Disordered" evidence="1">
    <location>
        <begin position="1"/>
        <end position="121"/>
    </location>
</feature>
<dbReference type="Proteomes" id="UP000244855">
    <property type="component" value="Unassembled WGS sequence"/>
</dbReference>
<dbReference type="EMBL" id="KZ805316">
    <property type="protein sequence ID" value="PVI05114.1"/>
    <property type="molecule type" value="Genomic_DNA"/>
</dbReference>